<reference evidence="2" key="1">
    <citation type="submission" date="2020-01" db="EMBL/GenBank/DDBJ databases">
        <title>Sphingomonas sp. strain CSW-10.</title>
        <authorList>
            <person name="Chen W.-M."/>
        </authorList>
    </citation>
    <scope>NUCLEOTIDE SEQUENCE [LARGE SCALE GENOMIC DNA]</scope>
    <source>
        <strain evidence="2">CCP-1</strain>
    </source>
</reference>
<dbReference type="SUPFAM" id="SSF55166">
    <property type="entry name" value="Hedgehog/DD-peptidase"/>
    <property type="match status" value="1"/>
</dbReference>
<dbReference type="RefSeq" id="WP_161765018.1">
    <property type="nucleotide sequence ID" value="NZ_JAAATW010000001.1"/>
</dbReference>
<gene>
    <name evidence="1" type="ORF">GU920_00905</name>
</gene>
<sequence>MHPTHICFLQTRLAGMGLYTGAIDGLRGPLTDMASRRALSRLGHPLPQGWAIWPGYRHAAAALQVMARQAGFDPGPVDGHWGLRTLQAVNALIDSTEEDRPDPPVTPHRWPSEGDVPAFYGPHGTPEGARPPLVQVPTPWLFRIAWDLSQTRRFLWAHEKTAASVTRILSRIHHHYGAARIHDLRLDIFSGDYAPRLMRGSRTRWSMHAWGIAYDFDDTENRLHWGADRARLARPDYRPFWEIWEAEGWVSLGRTQDRDWMHVQAAHLD</sequence>
<organism evidence="1 2">
    <name type="scientific">Paragemmobacter ruber</name>
    <dbReference type="NCBI Taxonomy" id="1985673"/>
    <lineage>
        <taxon>Bacteria</taxon>
        <taxon>Pseudomonadati</taxon>
        <taxon>Pseudomonadota</taxon>
        <taxon>Alphaproteobacteria</taxon>
        <taxon>Rhodobacterales</taxon>
        <taxon>Paracoccaceae</taxon>
        <taxon>Paragemmobacter</taxon>
    </lineage>
</organism>
<protein>
    <submittedName>
        <fullName evidence="1">M15 family peptidase</fullName>
    </submittedName>
</protein>
<name>A0ABW9Y1R9_9RHOB</name>
<proteinExistence type="predicted"/>
<keyword evidence="2" id="KW-1185">Reference proteome</keyword>
<accession>A0ABW9Y1R9</accession>
<evidence type="ECO:0000313" key="2">
    <source>
        <dbReference type="Proteomes" id="UP001517376"/>
    </source>
</evidence>
<dbReference type="EMBL" id="JAAATW010000001">
    <property type="protein sequence ID" value="NBE06086.1"/>
    <property type="molecule type" value="Genomic_DNA"/>
</dbReference>
<dbReference type="InterPro" id="IPR009045">
    <property type="entry name" value="Zn_M74/Hedgehog-like"/>
</dbReference>
<evidence type="ECO:0000313" key="1">
    <source>
        <dbReference type="EMBL" id="NBE06086.1"/>
    </source>
</evidence>
<dbReference type="Proteomes" id="UP001517376">
    <property type="component" value="Unassembled WGS sequence"/>
</dbReference>
<comment type="caution">
    <text evidence="1">The sequence shown here is derived from an EMBL/GenBank/DDBJ whole genome shotgun (WGS) entry which is preliminary data.</text>
</comment>